<dbReference type="PANTHER" id="PTHR43685:SF2">
    <property type="entry name" value="GLYCOSYLTRANSFERASE 2-LIKE DOMAIN-CONTAINING PROTEIN"/>
    <property type="match status" value="1"/>
</dbReference>
<dbReference type="Gene3D" id="3.90.550.10">
    <property type="entry name" value="Spore Coat Polysaccharide Biosynthesis Protein SpsA, Chain A"/>
    <property type="match status" value="1"/>
</dbReference>
<dbReference type="SUPFAM" id="SSF53448">
    <property type="entry name" value="Nucleotide-diphospho-sugar transferases"/>
    <property type="match status" value="1"/>
</dbReference>
<keyword evidence="1" id="KW-0812">Transmembrane</keyword>
<accession>A0A7T0BUI1</accession>
<proteinExistence type="predicted"/>
<dbReference type="PANTHER" id="PTHR43685">
    <property type="entry name" value="GLYCOSYLTRANSFERASE"/>
    <property type="match status" value="1"/>
</dbReference>
<dbReference type="InterPro" id="IPR001173">
    <property type="entry name" value="Glyco_trans_2-like"/>
</dbReference>
<feature type="transmembrane region" description="Helical" evidence="1">
    <location>
        <begin position="244"/>
        <end position="263"/>
    </location>
</feature>
<keyword evidence="1" id="KW-0472">Membrane</keyword>
<dbReference type="GO" id="GO:0016740">
    <property type="term" value="F:transferase activity"/>
    <property type="evidence" value="ECO:0007669"/>
    <property type="project" value="UniProtKB-KW"/>
</dbReference>
<keyword evidence="3" id="KW-0808">Transferase</keyword>
<feature type="transmembrane region" description="Helical" evidence="1">
    <location>
        <begin position="269"/>
        <end position="287"/>
    </location>
</feature>
<dbReference type="AlphaFoldDB" id="A0A7T0BUI1"/>
<feature type="domain" description="Glycosyltransferase 2-like" evidence="2">
    <location>
        <begin position="8"/>
        <end position="134"/>
    </location>
</feature>
<dbReference type="Proteomes" id="UP000594688">
    <property type="component" value="Chromosome"/>
</dbReference>
<name>A0A7T0BUI1_9BACT</name>
<feature type="transmembrane region" description="Helical" evidence="1">
    <location>
        <begin position="294"/>
        <end position="312"/>
    </location>
</feature>
<keyword evidence="1" id="KW-1133">Transmembrane helix</keyword>
<dbReference type="InterPro" id="IPR050834">
    <property type="entry name" value="Glycosyltransf_2"/>
</dbReference>
<evidence type="ECO:0000259" key="2">
    <source>
        <dbReference type="Pfam" id="PF00535"/>
    </source>
</evidence>
<dbReference type="InterPro" id="IPR029044">
    <property type="entry name" value="Nucleotide-diphossugar_trans"/>
</dbReference>
<evidence type="ECO:0000313" key="3">
    <source>
        <dbReference type="EMBL" id="QPJ61195.1"/>
    </source>
</evidence>
<reference evidence="3 4" key="1">
    <citation type="submission" date="2020-02" db="EMBL/GenBank/DDBJ databases">
        <title>Genomic and physiological characterization of two novel Nitrospinaceae genera.</title>
        <authorList>
            <person name="Mueller A.J."/>
            <person name="Jung M.-Y."/>
            <person name="Strachan C.R."/>
            <person name="Herbold C.W."/>
            <person name="Kirkegaard R.H."/>
            <person name="Daims H."/>
        </authorList>
    </citation>
    <scope>NUCLEOTIDE SEQUENCE [LARGE SCALE GENOMIC DNA]</scope>
    <source>
        <strain evidence="3">EB</strain>
    </source>
</reference>
<dbReference type="KEGG" id="nli:G3M70_04540"/>
<dbReference type="EMBL" id="CP048685">
    <property type="protein sequence ID" value="QPJ61195.1"/>
    <property type="molecule type" value="Genomic_DNA"/>
</dbReference>
<dbReference type="Pfam" id="PF00535">
    <property type="entry name" value="Glycos_transf_2"/>
    <property type="match status" value="1"/>
</dbReference>
<organism evidence="3 4">
    <name type="scientific">Candidatus Nitronauta litoralis</name>
    <dbReference type="NCBI Taxonomy" id="2705533"/>
    <lineage>
        <taxon>Bacteria</taxon>
        <taxon>Pseudomonadati</taxon>
        <taxon>Nitrospinota/Tectimicrobiota group</taxon>
        <taxon>Nitrospinota</taxon>
        <taxon>Nitrospinia</taxon>
        <taxon>Nitrospinales</taxon>
        <taxon>Nitrospinaceae</taxon>
        <taxon>Candidatus Nitronauta</taxon>
    </lineage>
</organism>
<evidence type="ECO:0000256" key="1">
    <source>
        <dbReference type="SAM" id="Phobius"/>
    </source>
</evidence>
<gene>
    <name evidence="3" type="ORF">G3M70_04540</name>
</gene>
<sequence length="331" mass="37526">MSEPVIFSIIIPFKTWSPDLDESLTHINRMSFSGYEVILLPDGEEQLPEAFSSMPVKIIPTGEVNPAVKRDTGAEKAQGEFLAFIDDDAYPEPDWLEVAFKFFKDPDVGAVGGPGITPSSDPFWARVSGAVYLSRASGGFPERYVSNPPIRHVDDWPSVNLLVRRDLFLKVEGFDSDYWPGEDTLFCLKIVEQTNMKILYVPDMIVWHHRRKGLKKHLRQVGNYGLHRGFFVKRYPETSCRFKYFIPTLWVLFVLVGAGLSALSKTAGLLYLAGWLAYVITLGISWFDIRKFESWKVALGALPHIVLTHLWYGTKFMQGLTSRELKSSLGR</sequence>
<protein>
    <submittedName>
        <fullName evidence="3">Glycosyltransferase</fullName>
    </submittedName>
</protein>
<evidence type="ECO:0000313" key="4">
    <source>
        <dbReference type="Proteomes" id="UP000594688"/>
    </source>
</evidence>